<feature type="region of interest" description="Disordered" evidence="2">
    <location>
        <begin position="332"/>
        <end position="464"/>
    </location>
</feature>
<dbReference type="EMBL" id="ML976614">
    <property type="protein sequence ID" value="KAF1850135.1"/>
    <property type="molecule type" value="Genomic_DNA"/>
</dbReference>
<evidence type="ECO:0000256" key="2">
    <source>
        <dbReference type="SAM" id="MobiDB-lite"/>
    </source>
</evidence>
<feature type="compositionally biased region" description="Basic residues" evidence="2">
    <location>
        <begin position="346"/>
        <end position="355"/>
    </location>
</feature>
<feature type="compositionally biased region" description="Basic and acidic residues" evidence="2">
    <location>
        <begin position="418"/>
        <end position="431"/>
    </location>
</feature>
<feature type="compositionally biased region" description="Polar residues" evidence="2">
    <location>
        <begin position="9"/>
        <end position="20"/>
    </location>
</feature>
<feature type="domain" description="Bud22" evidence="3">
    <location>
        <begin position="33"/>
        <end position="464"/>
    </location>
</feature>
<dbReference type="OrthoDB" id="3364872at2759"/>
<keyword evidence="5" id="KW-1185">Reference proteome</keyword>
<feature type="region of interest" description="Disordered" evidence="2">
    <location>
        <begin position="166"/>
        <end position="314"/>
    </location>
</feature>
<feature type="compositionally biased region" description="Basic and acidic residues" evidence="2">
    <location>
        <begin position="367"/>
        <end position="397"/>
    </location>
</feature>
<dbReference type="InterPro" id="IPR037393">
    <property type="entry name" value="Bud22/SRFB1"/>
</dbReference>
<feature type="compositionally biased region" description="Basic and acidic residues" evidence="2">
    <location>
        <begin position="177"/>
        <end position="189"/>
    </location>
</feature>
<accession>A0A9P4GRQ5</accession>
<feature type="compositionally biased region" description="Acidic residues" evidence="2">
    <location>
        <begin position="190"/>
        <end position="204"/>
    </location>
</feature>
<dbReference type="InterPro" id="IPR015158">
    <property type="entry name" value="Bud22_dom"/>
</dbReference>
<dbReference type="PANTHER" id="PTHR23325">
    <property type="entry name" value="SERUM RESPONSE FACTOR-BINDING"/>
    <property type="match status" value="1"/>
</dbReference>
<comment type="caution">
    <text evidence="4">The sequence shown here is derived from an EMBL/GenBank/DDBJ whole genome shotgun (WGS) entry which is preliminary data.</text>
</comment>
<feature type="region of interest" description="Disordered" evidence="2">
    <location>
        <begin position="1"/>
        <end position="24"/>
    </location>
</feature>
<dbReference type="PANTHER" id="PTHR23325:SF1">
    <property type="entry name" value="SERUM RESPONSE FACTOR-BINDING PROTEIN 1"/>
    <property type="match status" value="1"/>
</dbReference>
<sequence>MVKRKRSSPDPTQSQPSNTPARRKKLCTERLTTALKSLVVALRLGAGFERQKHSRRKKTAQAKKDEKTIARLEIEYAVLKGLDLEKVADQLLRRTVGKVKSLKDAEALQEYINGSAGGEEKGYEGRVLAKDPATLNVTARLYKVPAVKKVVDEVIEDLKAIIGASETSTKAQSAPKDTPKKQKKSKAENEDVDMLDVSDEEGDPYEAFSTRIAAPSSGGEDSEDSISGDERPPSIGDSESEHDPEADLDEASDDSEADAFPSFDSEAEDTDSENEHKRNFLSVATPSVSADSDSDDESLTAPSKSKAKPSKNAKITSSAFLPALSHAAYFSGSESEASDLEEAPRKNRRGQRARQKIAEAKYGATAKHLEKADRTKGWDAKRGAVGDDRRGRGDRSSAPKGRGPQQSGGNAEPIGQQKRSEGVKRDDKGELHPSWQAAKAAKESKKLTIDINGAKPQGKKVVFD</sequence>
<dbReference type="Pfam" id="PF09073">
    <property type="entry name" value="BUD22"/>
    <property type="match status" value="1"/>
</dbReference>
<name>A0A9P4GRQ5_9PLEO</name>
<dbReference type="RefSeq" id="XP_040792698.1">
    <property type="nucleotide sequence ID" value="XM_040932374.1"/>
</dbReference>
<protein>
    <submittedName>
        <fullName evidence="4">Bud-site selection protein</fullName>
    </submittedName>
</protein>
<dbReference type="GO" id="GO:0030490">
    <property type="term" value="P:maturation of SSU-rRNA"/>
    <property type="evidence" value="ECO:0007669"/>
    <property type="project" value="TreeGrafter"/>
</dbReference>
<evidence type="ECO:0000313" key="4">
    <source>
        <dbReference type="EMBL" id="KAF1850135.1"/>
    </source>
</evidence>
<dbReference type="AlphaFoldDB" id="A0A9P4GRQ5"/>
<evidence type="ECO:0000259" key="3">
    <source>
        <dbReference type="Pfam" id="PF09073"/>
    </source>
</evidence>
<dbReference type="GO" id="GO:0030686">
    <property type="term" value="C:90S preribosome"/>
    <property type="evidence" value="ECO:0007669"/>
    <property type="project" value="TreeGrafter"/>
</dbReference>
<feature type="compositionally biased region" description="Acidic residues" evidence="2">
    <location>
        <begin position="246"/>
        <end position="257"/>
    </location>
</feature>
<evidence type="ECO:0000313" key="5">
    <source>
        <dbReference type="Proteomes" id="UP000800039"/>
    </source>
</evidence>
<dbReference type="GeneID" id="63849625"/>
<gene>
    <name evidence="4" type="ORF">K460DRAFT_360981</name>
</gene>
<dbReference type="Proteomes" id="UP000800039">
    <property type="component" value="Unassembled WGS sequence"/>
</dbReference>
<dbReference type="GO" id="GO:0005634">
    <property type="term" value="C:nucleus"/>
    <property type="evidence" value="ECO:0007669"/>
    <property type="project" value="TreeGrafter"/>
</dbReference>
<proteinExistence type="predicted"/>
<reference evidence="4" key="1">
    <citation type="submission" date="2020-01" db="EMBL/GenBank/DDBJ databases">
        <authorList>
            <consortium name="DOE Joint Genome Institute"/>
            <person name="Haridas S."/>
            <person name="Albert R."/>
            <person name="Binder M."/>
            <person name="Bloem J."/>
            <person name="Labutti K."/>
            <person name="Salamov A."/>
            <person name="Andreopoulos B."/>
            <person name="Baker S.E."/>
            <person name="Barry K."/>
            <person name="Bills G."/>
            <person name="Bluhm B.H."/>
            <person name="Cannon C."/>
            <person name="Castanera R."/>
            <person name="Culley D.E."/>
            <person name="Daum C."/>
            <person name="Ezra D."/>
            <person name="Gonzalez J.B."/>
            <person name="Henrissat B."/>
            <person name="Kuo A."/>
            <person name="Liang C."/>
            <person name="Lipzen A."/>
            <person name="Lutzoni F."/>
            <person name="Magnuson J."/>
            <person name="Mondo S."/>
            <person name="Nolan M."/>
            <person name="Ohm R."/>
            <person name="Pangilinan J."/>
            <person name="Park H.-J."/>
            <person name="Ramirez L."/>
            <person name="Alfaro M."/>
            <person name="Sun H."/>
            <person name="Tritt A."/>
            <person name="Yoshinaga Y."/>
            <person name="Zwiers L.-H."/>
            <person name="Turgeon B.G."/>
            <person name="Goodwin S.B."/>
            <person name="Spatafora J.W."/>
            <person name="Crous P.W."/>
            <person name="Grigoriev I.V."/>
        </authorList>
    </citation>
    <scope>NUCLEOTIDE SEQUENCE</scope>
    <source>
        <strain evidence="4">CBS 394.84</strain>
    </source>
</reference>
<organism evidence="4 5">
    <name type="scientific">Cucurbitaria berberidis CBS 394.84</name>
    <dbReference type="NCBI Taxonomy" id="1168544"/>
    <lineage>
        <taxon>Eukaryota</taxon>
        <taxon>Fungi</taxon>
        <taxon>Dikarya</taxon>
        <taxon>Ascomycota</taxon>
        <taxon>Pezizomycotina</taxon>
        <taxon>Dothideomycetes</taxon>
        <taxon>Pleosporomycetidae</taxon>
        <taxon>Pleosporales</taxon>
        <taxon>Pleosporineae</taxon>
        <taxon>Cucurbitariaceae</taxon>
        <taxon>Cucurbitaria</taxon>
    </lineage>
</organism>
<evidence type="ECO:0000256" key="1">
    <source>
        <dbReference type="ARBA" id="ARBA00023054"/>
    </source>
</evidence>
<keyword evidence="1" id="KW-0175">Coiled coil</keyword>